<name>A0A561BZZ4_9ACTN</name>
<evidence type="ECO:0008006" key="3">
    <source>
        <dbReference type="Google" id="ProtNLM"/>
    </source>
</evidence>
<evidence type="ECO:0000313" key="1">
    <source>
        <dbReference type="EMBL" id="TWD84499.1"/>
    </source>
</evidence>
<dbReference type="RefSeq" id="WP_145811897.1">
    <property type="nucleotide sequence ID" value="NZ_VIVK01000001.1"/>
</dbReference>
<proteinExistence type="predicted"/>
<evidence type="ECO:0000313" key="2">
    <source>
        <dbReference type="Proteomes" id="UP000318380"/>
    </source>
</evidence>
<organism evidence="1 2">
    <name type="scientific">Kribbella amoyensis</name>
    <dbReference type="NCBI Taxonomy" id="996641"/>
    <lineage>
        <taxon>Bacteria</taxon>
        <taxon>Bacillati</taxon>
        <taxon>Actinomycetota</taxon>
        <taxon>Actinomycetes</taxon>
        <taxon>Propionibacteriales</taxon>
        <taxon>Kribbellaceae</taxon>
        <taxon>Kribbella</taxon>
    </lineage>
</organism>
<protein>
    <recommendedName>
        <fullName evidence="3">Wadjet protein JetD C-terminal domain-containing protein</fullName>
    </recommendedName>
</protein>
<accession>A0A561BZZ4</accession>
<dbReference type="EMBL" id="VIVK01000001">
    <property type="protein sequence ID" value="TWD84499.1"/>
    <property type="molecule type" value="Genomic_DNA"/>
</dbReference>
<dbReference type="Proteomes" id="UP000318380">
    <property type="component" value="Unassembled WGS sequence"/>
</dbReference>
<sequence length="354" mass="38584">MTDVDPAEPMVGLTPRAARLALAIEDSGRGAIPLRELWGLWDSADPSSAGRPERRAALARALGELNSVGLIRVSKTSDRIALPHLPTRVTVPRNASRVTAAAVARSVAWRPELSWVLQARLTLGQVTRLKSVNTWLRDHGKEPDVLPLRERSLAIFSHEKELDKLMQTGVFGPGRLTLDLLRTFRTHPPLPSVRVGRGPVLLVIENDNTFSSIRAALGADPGPVGHLAWGAGGAFEASILSCRELDGISRIRYYGDLDVDGLRIPRNAAATAVDEGMPEVLPADSLYRRLLATKDEQANQPRVPTDQAVSLTCWFRDPGLALGIIDLLGRGVRIPQEALNATLLRADRSWIHDL</sequence>
<dbReference type="OrthoDB" id="8263792at2"/>
<dbReference type="AlphaFoldDB" id="A0A561BZZ4"/>
<reference evidence="1 2" key="1">
    <citation type="submission" date="2019-06" db="EMBL/GenBank/DDBJ databases">
        <title>Sequencing the genomes of 1000 actinobacteria strains.</title>
        <authorList>
            <person name="Klenk H.-P."/>
        </authorList>
    </citation>
    <scope>NUCLEOTIDE SEQUENCE [LARGE SCALE GENOMIC DNA]</scope>
    <source>
        <strain evidence="1 2">DSM 24683</strain>
    </source>
</reference>
<keyword evidence="2" id="KW-1185">Reference proteome</keyword>
<comment type="caution">
    <text evidence="1">The sequence shown here is derived from an EMBL/GenBank/DDBJ whole genome shotgun (WGS) entry which is preliminary data.</text>
</comment>
<gene>
    <name evidence="1" type="ORF">FB561_5690</name>
</gene>